<evidence type="ECO:0000313" key="2">
    <source>
        <dbReference type="Proteomes" id="UP000499080"/>
    </source>
</evidence>
<protein>
    <submittedName>
        <fullName evidence="1">Uncharacterized protein</fullName>
    </submittedName>
</protein>
<reference evidence="1 2" key="1">
    <citation type="journal article" date="2019" name="Sci. Rep.">
        <title>Orb-weaving spider Araneus ventricosus genome elucidates the spidroin gene catalogue.</title>
        <authorList>
            <person name="Kono N."/>
            <person name="Nakamura H."/>
            <person name="Ohtoshi R."/>
            <person name="Moran D.A.P."/>
            <person name="Shinohara A."/>
            <person name="Yoshida Y."/>
            <person name="Fujiwara M."/>
            <person name="Mori M."/>
            <person name="Tomita M."/>
            <person name="Arakawa K."/>
        </authorList>
    </citation>
    <scope>NUCLEOTIDE SEQUENCE [LARGE SCALE GENOMIC DNA]</scope>
</reference>
<comment type="caution">
    <text evidence="1">The sequence shown here is derived from an EMBL/GenBank/DDBJ whole genome shotgun (WGS) entry which is preliminary data.</text>
</comment>
<gene>
    <name evidence="1" type="ORF">AVEN_12710_1</name>
</gene>
<dbReference type="Proteomes" id="UP000499080">
    <property type="component" value="Unassembled WGS sequence"/>
</dbReference>
<dbReference type="OrthoDB" id="6497161at2759"/>
<dbReference type="EMBL" id="BGPR01000011">
    <property type="protein sequence ID" value="GBL77062.1"/>
    <property type="molecule type" value="Genomic_DNA"/>
</dbReference>
<accession>A0A4Y2AB68</accession>
<proteinExistence type="predicted"/>
<keyword evidence="2" id="KW-1185">Reference proteome</keyword>
<dbReference type="AlphaFoldDB" id="A0A4Y2AB68"/>
<sequence>MDVLFMDQQEKVCYRFLTQSITKDFDSHQGTPYIPSPEPLYHQQRTGLELRRHKLALNYYFKIKSNSEHPMYNKSLQPAFGTFYANKKSYKSSFDTECALYNKLLILKMWKLYQKRMNFLPGEILIFGLLMNFINYLNPQPRTTIIDGSFIIIDSSITTLILHLRPRWPSGKVSALEPEGSRFETRFH</sequence>
<organism evidence="1 2">
    <name type="scientific">Araneus ventricosus</name>
    <name type="common">Orbweaver spider</name>
    <name type="synonym">Epeira ventricosa</name>
    <dbReference type="NCBI Taxonomy" id="182803"/>
    <lineage>
        <taxon>Eukaryota</taxon>
        <taxon>Metazoa</taxon>
        <taxon>Ecdysozoa</taxon>
        <taxon>Arthropoda</taxon>
        <taxon>Chelicerata</taxon>
        <taxon>Arachnida</taxon>
        <taxon>Araneae</taxon>
        <taxon>Araneomorphae</taxon>
        <taxon>Entelegynae</taxon>
        <taxon>Araneoidea</taxon>
        <taxon>Araneidae</taxon>
        <taxon>Araneus</taxon>
    </lineage>
</organism>
<evidence type="ECO:0000313" key="1">
    <source>
        <dbReference type="EMBL" id="GBL77062.1"/>
    </source>
</evidence>
<name>A0A4Y2AB68_ARAVE</name>